<sequence length="74" mass="8403">MTSLRIEIRTPKSFEIHNNKKCQAVRPQTRSCVPVSGLQGKQGRVSQFQDYKATSSVISVGLCSEYHSWKREFG</sequence>
<gene>
    <name evidence="1" type="ORF">BaRGS_00033552</name>
</gene>
<reference evidence="1 2" key="1">
    <citation type="journal article" date="2023" name="Sci. Data">
        <title>Genome assembly of the Korean intertidal mud-creeper Batillaria attramentaria.</title>
        <authorList>
            <person name="Patra A.K."/>
            <person name="Ho P.T."/>
            <person name="Jun S."/>
            <person name="Lee S.J."/>
            <person name="Kim Y."/>
            <person name="Won Y.J."/>
        </authorList>
    </citation>
    <scope>NUCLEOTIDE SEQUENCE [LARGE SCALE GENOMIC DNA]</scope>
    <source>
        <strain evidence="1">Wonlab-2016</strain>
    </source>
</reference>
<evidence type="ECO:0000313" key="2">
    <source>
        <dbReference type="Proteomes" id="UP001519460"/>
    </source>
</evidence>
<name>A0ABD0JJP4_9CAEN</name>
<evidence type="ECO:0000313" key="1">
    <source>
        <dbReference type="EMBL" id="KAK7475151.1"/>
    </source>
</evidence>
<proteinExistence type="predicted"/>
<protein>
    <submittedName>
        <fullName evidence="1">Uncharacterized protein</fullName>
    </submittedName>
</protein>
<dbReference type="Proteomes" id="UP001519460">
    <property type="component" value="Unassembled WGS sequence"/>
</dbReference>
<organism evidence="1 2">
    <name type="scientific">Batillaria attramentaria</name>
    <dbReference type="NCBI Taxonomy" id="370345"/>
    <lineage>
        <taxon>Eukaryota</taxon>
        <taxon>Metazoa</taxon>
        <taxon>Spiralia</taxon>
        <taxon>Lophotrochozoa</taxon>
        <taxon>Mollusca</taxon>
        <taxon>Gastropoda</taxon>
        <taxon>Caenogastropoda</taxon>
        <taxon>Sorbeoconcha</taxon>
        <taxon>Cerithioidea</taxon>
        <taxon>Batillariidae</taxon>
        <taxon>Batillaria</taxon>
    </lineage>
</organism>
<dbReference type="AlphaFoldDB" id="A0ABD0JJP4"/>
<keyword evidence="2" id="KW-1185">Reference proteome</keyword>
<comment type="caution">
    <text evidence="1">The sequence shown here is derived from an EMBL/GenBank/DDBJ whole genome shotgun (WGS) entry which is preliminary data.</text>
</comment>
<accession>A0ABD0JJP4</accession>
<dbReference type="EMBL" id="JACVVK020000413">
    <property type="protein sequence ID" value="KAK7475151.1"/>
    <property type="molecule type" value="Genomic_DNA"/>
</dbReference>